<dbReference type="RefSeq" id="WP_142553619.1">
    <property type="nucleotide sequence ID" value="NZ_VIFX01000025.1"/>
</dbReference>
<dbReference type="PANTHER" id="PTHR30136">
    <property type="entry name" value="HELIX-TURN-HELIX TRANSCRIPTIONAL REGULATOR, ICLR FAMILY"/>
    <property type="match status" value="1"/>
</dbReference>
<dbReference type="InterPro" id="IPR005471">
    <property type="entry name" value="Tscrpt_reg_IclR_N"/>
</dbReference>
<feature type="domain" description="HTH iclR-type" evidence="4">
    <location>
        <begin position="11"/>
        <end position="71"/>
    </location>
</feature>
<dbReference type="InterPro" id="IPR029016">
    <property type="entry name" value="GAF-like_dom_sf"/>
</dbReference>
<reference evidence="6 7" key="1">
    <citation type="submission" date="2018-10" db="EMBL/GenBank/DDBJ databases">
        <title>Draft genome of Mycobacterium hodleri strain B.</title>
        <authorList>
            <person name="Amande T.J."/>
            <person name="Mcgenity T.J."/>
        </authorList>
    </citation>
    <scope>NUCLEOTIDE SEQUENCE [LARGE SCALE GENOMIC DNA]</scope>
    <source>
        <strain evidence="6 7">B</strain>
    </source>
</reference>
<dbReference type="SMART" id="SM00346">
    <property type="entry name" value="HTH_ICLR"/>
    <property type="match status" value="1"/>
</dbReference>
<gene>
    <name evidence="6" type="ORF">D8S82_19130</name>
</gene>
<organism evidence="6 7">
    <name type="scientific">Mycolicibacterium hodleri</name>
    <dbReference type="NCBI Taxonomy" id="49897"/>
    <lineage>
        <taxon>Bacteria</taxon>
        <taxon>Bacillati</taxon>
        <taxon>Actinomycetota</taxon>
        <taxon>Actinomycetes</taxon>
        <taxon>Mycobacteriales</taxon>
        <taxon>Mycobacteriaceae</taxon>
        <taxon>Mycolicibacterium</taxon>
    </lineage>
</organism>
<feature type="domain" description="IclR-ED" evidence="5">
    <location>
        <begin position="74"/>
        <end position="256"/>
    </location>
</feature>
<dbReference type="SUPFAM" id="SSF46785">
    <property type="entry name" value="Winged helix' DNA-binding domain"/>
    <property type="match status" value="1"/>
</dbReference>
<evidence type="ECO:0000256" key="3">
    <source>
        <dbReference type="ARBA" id="ARBA00023163"/>
    </source>
</evidence>
<dbReference type="InterPro" id="IPR050707">
    <property type="entry name" value="HTH_MetabolicPath_Reg"/>
</dbReference>
<dbReference type="Gene3D" id="3.30.450.40">
    <property type="match status" value="1"/>
</dbReference>
<accession>A0A544VY77</accession>
<evidence type="ECO:0000313" key="6">
    <source>
        <dbReference type="EMBL" id="TQR84922.1"/>
    </source>
</evidence>
<keyword evidence="7" id="KW-1185">Reference proteome</keyword>
<sequence length="263" mass="27390">MSEGSSSRDERAVIAKAVDLLESLAGQRAGLGVSELARRAGISKSTAFRVLGSLERDGLVDRIGTGYQIGGVVRRLARNAVLPNPEIVRDALVPFVADLFVLTGQTVHVAVLDGAQVVYLTKLFGHRQAPTRPCPDDRFPAHGVAIGKALLAYDHASSNDLEAVPLKAFTNCTTTDPAALRAQFMEIRSAGIAFDADEARIGVSAVAVPLRGPDGAVVAALSITHASTDPAAPRYAEHVRNAGAAAAPALRRALTQLSAGESG</sequence>
<dbReference type="Proteomes" id="UP000315759">
    <property type="component" value="Unassembled WGS sequence"/>
</dbReference>
<dbReference type="InterPro" id="IPR036388">
    <property type="entry name" value="WH-like_DNA-bd_sf"/>
</dbReference>
<dbReference type="InterPro" id="IPR011991">
    <property type="entry name" value="ArsR-like_HTH"/>
</dbReference>
<dbReference type="PROSITE" id="PS51078">
    <property type="entry name" value="ICLR_ED"/>
    <property type="match status" value="1"/>
</dbReference>
<evidence type="ECO:0000313" key="7">
    <source>
        <dbReference type="Proteomes" id="UP000315759"/>
    </source>
</evidence>
<dbReference type="InterPro" id="IPR036390">
    <property type="entry name" value="WH_DNA-bd_sf"/>
</dbReference>
<dbReference type="Pfam" id="PF09339">
    <property type="entry name" value="HTH_IclR"/>
    <property type="match status" value="1"/>
</dbReference>
<comment type="caution">
    <text evidence="6">The sequence shown here is derived from an EMBL/GenBank/DDBJ whole genome shotgun (WGS) entry which is preliminary data.</text>
</comment>
<dbReference type="InterPro" id="IPR014757">
    <property type="entry name" value="Tscrpt_reg_IclR_C"/>
</dbReference>
<evidence type="ECO:0000256" key="2">
    <source>
        <dbReference type="ARBA" id="ARBA00023125"/>
    </source>
</evidence>
<dbReference type="AlphaFoldDB" id="A0A544VY77"/>
<dbReference type="GO" id="GO:0045892">
    <property type="term" value="P:negative regulation of DNA-templated transcription"/>
    <property type="evidence" value="ECO:0007669"/>
    <property type="project" value="TreeGrafter"/>
</dbReference>
<evidence type="ECO:0000259" key="4">
    <source>
        <dbReference type="PROSITE" id="PS51077"/>
    </source>
</evidence>
<dbReference type="GO" id="GO:0003677">
    <property type="term" value="F:DNA binding"/>
    <property type="evidence" value="ECO:0007669"/>
    <property type="project" value="UniProtKB-KW"/>
</dbReference>
<dbReference type="PROSITE" id="PS51077">
    <property type="entry name" value="HTH_ICLR"/>
    <property type="match status" value="1"/>
</dbReference>
<protein>
    <submittedName>
        <fullName evidence="6">IclR family transcriptional regulator</fullName>
    </submittedName>
</protein>
<dbReference type="Pfam" id="PF01614">
    <property type="entry name" value="IclR_C"/>
    <property type="match status" value="1"/>
</dbReference>
<keyword evidence="3" id="KW-0804">Transcription</keyword>
<proteinExistence type="predicted"/>
<dbReference type="PANTHER" id="PTHR30136:SF24">
    <property type="entry name" value="HTH-TYPE TRANSCRIPTIONAL REPRESSOR ALLR"/>
    <property type="match status" value="1"/>
</dbReference>
<keyword evidence="2" id="KW-0238">DNA-binding</keyword>
<dbReference type="GO" id="GO:0003700">
    <property type="term" value="F:DNA-binding transcription factor activity"/>
    <property type="evidence" value="ECO:0007669"/>
    <property type="project" value="TreeGrafter"/>
</dbReference>
<dbReference type="SUPFAM" id="SSF55781">
    <property type="entry name" value="GAF domain-like"/>
    <property type="match status" value="1"/>
</dbReference>
<dbReference type="CDD" id="cd00090">
    <property type="entry name" value="HTH_ARSR"/>
    <property type="match status" value="1"/>
</dbReference>
<dbReference type="EMBL" id="VIFX01000025">
    <property type="protein sequence ID" value="TQR84922.1"/>
    <property type="molecule type" value="Genomic_DNA"/>
</dbReference>
<name>A0A544VY77_9MYCO</name>
<evidence type="ECO:0000256" key="1">
    <source>
        <dbReference type="ARBA" id="ARBA00023015"/>
    </source>
</evidence>
<dbReference type="Gene3D" id="1.10.10.10">
    <property type="entry name" value="Winged helix-like DNA-binding domain superfamily/Winged helix DNA-binding domain"/>
    <property type="match status" value="1"/>
</dbReference>
<keyword evidence="1" id="KW-0805">Transcription regulation</keyword>
<evidence type="ECO:0000259" key="5">
    <source>
        <dbReference type="PROSITE" id="PS51078"/>
    </source>
</evidence>